<organism evidence="3 4">
    <name type="scientific">Oryza sativa subsp. japonica</name>
    <name type="common">Rice</name>
    <dbReference type="NCBI Taxonomy" id="39947"/>
    <lineage>
        <taxon>Eukaryota</taxon>
        <taxon>Viridiplantae</taxon>
        <taxon>Streptophyta</taxon>
        <taxon>Embryophyta</taxon>
        <taxon>Tracheophyta</taxon>
        <taxon>Spermatophyta</taxon>
        <taxon>Magnoliopsida</taxon>
        <taxon>Liliopsida</taxon>
        <taxon>Poales</taxon>
        <taxon>Poaceae</taxon>
        <taxon>BOP clade</taxon>
        <taxon>Oryzoideae</taxon>
        <taxon>Oryzeae</taxon>
        <taxon>Oryzinae</taxon>
        <taxon>Oryza</taxon>
        <taxon>Oryza sativa</taxon>
    </lineage>
</organism>
<evidence type="ECO:0000256" key="1">
    <source>
        <dbReference type="SAM" id="MobiDB-lite"/>
    </source>
</evidence>
<gene>
    <name evidence="3" type="primary">OSJNBb0006J22.5</name>
</gene>
<protein>
    <submittedName>
        <fullName evidence="3">Uncharacterized protein</fullName>
    </submittedName>
</protein>
<reference evidence="4" key="2">
    <citation type="journal article" date="2008" name="Nucleic Acids Res.">
        <title>The rice annotation project database (RAP-DB): 2008 update.</title>
        <authorList>
            <consortium name="The rice annotation project (RAP)"/>
        </authorList>
    </citation>
    <scope>GENOME REANNOTATION</scope>
    <source>
        <strain evidence="4">cv. Nipponbare</strain>
    </source>
</reference>
<feature type="signal peptide" evidence="2">
    <location>
        <begin position="1"/>
        <end position="24"/>
    </location>
</feature>
<feature type="region of interest" description="Disordered" evidence="1">
    <location>
        <begin position="30"/>
        <end position="80"/>
    </location>
</feature>
<name>Q6K3Q4_ORYSJ</name>
<evidence type="ECO:0000313" key="4">
    <source>
        <dbReference type="Proteomes" id="UP000000763"/>
    </source>
</evidence>
<dbReference type="Proteomes" id="UP000000763">
    <property type="component" value="Chromosome 2"/>
</dbReference>
<accession>Q6K3Q4</accession>
<reference evidence="4" key="1">
    <citation type="journal article" date="2005" name="Nature">
        <title>The map-based sequence of the rice genome.</title>
        <authorList>
            <consortium name="International rice genome sequencing project (IRGSP)"/>
            <person name="Matsumoto T."/>
            <person name="Wu J."/>
            <person name="Kanamori H."/>
            <person name="Katayose Y."/>
            <person name="Fujisawa M."/>
            <person name="Namiki N."/>
            <person name="Mizuno H."/>
            <person name="Yamamoto K."/>
            <person name="Antonio B.A."/>
            <person name="Baba T."/>
            <person name="Sakata K."/>
            <person name="Nagamura Y."/>
            <person name="Aoki H."/>
            <person name="Arikawa K."/>
            <person name="Arita K."/>
            <person name="Bito T."/>
            <person name="Chiden Y."/>
            <person name="Fujitsuka N."/>
            <person name="Fukunaka R."/>
            <person name="Hamada M."/>
            <person name="Harada C."/>
            <person name="Hayashi A."/>
            <person name="Hijishita S."/>
            <person name="Honda M."/>
            <person name="Hosokawa S."/>
            <person name="Ichikawa Y."/>
            <person name="Idonuma A."/>
            <person name="Iijima M."/>
            <person name="Ikeda M."/>
            <person name="Ikeno M."/>
            <person name="Ito K."/>
            <person name="Ito S."/>
            <person name="Ito T."/>
            <person name="Ito Y."/>
            <person name="Ito Y."/>
            <person name="Iwabuchi A."/>
            <person name="Kamiya K."/>
            <person name="Karasawa W."/>
            <person name="Kurita K."/>
            <person name="Katagiri S."/>
            <person name="Kikuta A."/>
            <person name="Kobayashi H."/>
            <person name="Kobayashi N."/>
            <person name="Machita K."/>
            <person name="Maehara T."/>
            <person name="Masukawa M."/>
            <person name="Mizubayashi T."/>
            <person name="Mukai Y."/>
            <person name="Nagasaki H."/>
            <person name="Nagata Y."/>
            <person name="Naito S."/>
            <person name="Nakashima M."/>
            <person name="Nakama Y."/>
            <person name="Nakamichi Y."/>
            <person name="Nakamura M."/>
            <person name="Meguro A."/>
            <person name="Negishi M."/>
            <person name="Ohta I."/>
            <person name="Ohta T."/>
            <person name="Okamoto M."/>
            <person name="Ono N."/>
            <person name="Saji S."/>
            <person name="Sakaguchi M."/>
            <person name="Sakai K."/>
            <person name="Shibata M."/>
            <person name="Shimokawa T."/>
            <person name="Song J."/>
            <person name="Takazaki Y."/>
            <person name="Terasawa K."/>
            <person name="Tsugane M."/>
            <person name="Tsuji K."/>
            <person name="Ueda S."/>
            <person name="Waki K."/>
            <person name="Yamagata H."/>
            <person name="Yamamoto M."/>
            <person name="Yamamoto S."/>
            <person name="Yamane H."/>
            <person name="Yoshiki S."/>
            <person name="Yoshihara R."/>
            <person name="Yukawa K."/>
            <person name="Zhong H."/>
            <person name="Yano M."/>
            <person name="Yuan Q."/>
            <person name="Ouyang S."/>
            <person name="Liu J."/>
            <person name="Jones K.M."/>
            <person name="Gansberger K."/>
            <person name="Moffat K."/>
            <person name="Hill J."/>
            <person name="Bera J."/>
            <person name="Fadrosh D."/>
            <person name="Jin S."/>
            <person name="Johri S."/>
            <person name="Kim M."/>
            <person name="Overton L."/>
            <person name="Reardon M."/>
            <person name="Tsitrin T."/>
            <person name="Vuong H."/>
            <person name="Weaver B."/>
            <person name="Ciecko A."/>
            <person name="Tallon L."/>
            <person name="Jackson J."/>
            <person name="Pai G."/>
            <person name="Aken S.V."/>
            <person name="Utterback T."/>
            <person name="Reidmuller S."/>
            <person name="Feldblyum T."/>
            <person name="Hsiao J."/>
            <person name="Zismann V."/>
            <person name="Iobst S."/>
            <person name="de Vazeille A.R."/>
            <person name="Buell C.R."/>
            <person name="Ying K."/>
            <person name="Li Y."/>
            <person name="Lu T."/>
            <person name="Huang Y."/>
            <person name="Zhao Q."/>
            <person name="Feng Q."/>
            <person name="Zhang L."/>
            <person name="Zhu J."/>
            <person name="Weng Q."/>
            <person name="Mu J."/>
            <person name="Lu Y."/>
            <person name="Fan D."/>
            <person name="Liu Y."/>
            <person name="Guan J."/>
            <person name="Zhang Y."/>
            <person name="Yu S."/>
            <person name="Liu X."/>
            <person name="Zhang Y."/>
            <person name="Hong G."/>
            <person name="Han B."/>
            <person name="Choisne N."/>
            <person name="Demange N."/>
            <person name="Orjeda G."/>
            <person name="Samain S."/>
            <person name="Cattolico L."/>
            <person name="Pelletier E."/>
            <person name="Couloux A."/>
            <person name="Segurens B."/>
            <person name="Wincker P."/>
            <person name="D'Hont A."/>
            <person name="Scarpelli C."/>
            <person name="Weissenbach J."/>
            <person name="Salanoubat M."/>
            <person name="Quetier F."/>
            <person name="Yu Y."/>
            <person name="Kim H.R."/>
            <person name="Rambo T."/>
            <person name="Currie J."/>
            <person name="Collura K."/>
            <person name="Luo M."/>
            <person name="Yang T."/>
            <person name="Ammiraju J.S.S."/>
            <person name="Engler F."/>
            <person name="Soderlund C."/>
            <person name="Wing R.A."/>
            <person name="Palmer L.E."/>
            <person name="de la Bastide M."/>
            <person name="Spiegel L."/>
            <person name="Nascimento L."/>
            <person name="Zutavern T."/>
            <person name="O'Shaughnessy A."/>
            <person name="Dike S."/>
            <person name="Dedhia N."/>
            <person name="Preston R."/>
            <person name="Balija V."/>
            <person name="McCombie W.R."/>
            <person name="Chow T."/>
            <person name="Chen H."/>
            <person name="Chung M."/>
            <person name="Chen C."/>
            <person name="Shaw J."/>
            <person name="Wu H."/>
            <person name="Hsiao K."/>
            <person name="Chao Y."/>
            <person name="Chu M."/>
            <person name="Cheng C."/>
            <person name="Hour A."/>
            <person name="Lee P."/>
            <person name="Lin S."/>
            <person name="Lin Y."/>
            <person name="Liou J."/>
            <person name="Liu S."/>
            <person name="Hsing Y."/>
            <person name="Raghuvanshi S."/>
            <person name="Mohanty A."/>
            <person name="Bharti A.K."/>
            <person name="Gaur A."/>
            <person name="Gupta V."/>
            <person name="Kumar D."/>
            <person name="Ravi V."/>
            <person name="Vij S."/>
            <person name="Kapur A."/>
            <person name="Khurana P."/>
            <person name="Khurana P."/>
            <person name="Khurana J.P."/>
            <person name="Tyagi A.K."/>
            <person name="Gaikwad K."/>
            <person name="Singh A."/>
            <person name="Dalal V."/>
            <person name="Srivastava S."/>
            <person name="Dixit A."/>
            <person name="Pal A.K."/>
            <person name="Ghazi I.A."/>
            <person name="Yadav M."/>
            <person name="Pandit A."/>
            <person name="Bhargava A."/>
            <person name="Sureshbabu K."/>
            <person name="Batra K."/>
            <person name="Sharma T.R."/>
            <person name="Mohapatra T."/>
            <person name="Singh N.K."/>
            <person name="Messing J."/>
            <person name="Nelson A.B."/>
            <person name="Fuks G."/>
            <person name="Kavchok S."/>
            <person name="Keizer G."/>
            <person name="Linton E."/>
            <person name="Llaca V."/>
            <person name="Song R."/>
            <person name="Tanyolac B."/>
            <person name="Young S."/>
            <person name="Ho-Il K."/>
            <person name="Hahn J.H."/>
            <person name="Sangsakoo G."/>
            <person name="Vanavichit A."/>
            <person name="de Mattos Luiz.A.T."/>
            <person name="Zimmer P.D."/>
            <person name="Malone G."/>
            <person name="Dellagostin O."/>
            <person name="de Oliveira A.C."/>
            <person name="Bevan M."/>
            <person name="Bancroft I."/>
            <person name="Minx P."/>
            <person name="Cordum H."/>
            <person name="Wilson R."/>
            <person name="Cheng Z."/>
            <person name="Jin W."/>
            <person name="Jiang J."/>
            <person name="Leong S.A."/>
            <person name="Iwama H."/>
            <person name="Gojobori T."/>
            <person name="Itoh T."/>
            <person name="Niimura Y."/>
            <person name="Fujii Y."/>
            <person name="Habara T."/>
            <person name="Sakai H."/>
            <person name="Sato Y."/>
            <person name="Wilson G."/>
            <person name="Kumar K."/>
            <person name="McCouch S."/>
            <person name="Juretic N."/>
            <person name="Hoen D."/>
            <person name="Wright S."/>
            <person name="Bruskiewich R."/>
            <person name="Bureau T."/>
            <person name="Miyao A."/>
            <person name="Hirochika H."/>
            <person name="Nishikawa T."/>
            <person name="Kadowaki K."/>
            <person name="Sugiura M."/>
            <person name="Burr B."/>
            <person name="Sasaki T."/>
        </authorList>
    </citation>
    <scope>NUCLEOTIDE SEQUENCE [LARGE SCALE GENOMIC DNA]</scope>
    <source>
        <strain evidence="4">cv. Nipponbare</strain>
    </source>
</reference>
<feature type="chain" id="PRO_5004276896" evidence="2">
    <location>
        <begin position="25"/>
        <end position="284"/>
    </location>
</feature>
<feature type="compositionally biased region" description="Basic and acidic residues" evidence="1">
    <location>
        <begin position="48"/>
        <end position="80"/>
    </location>
</feature>
<feature type="compositionally biased region" description="Low complexity" evidence="1">
    <location>
        <begin position="137"/>
        <end position="149"/>
    </location>
</feature>
<dbReference type="AlphaFoldDB" id="Q6K3Q4"/>
<dbReference type="EMBL" id="AP005615">
    <property type="protein sequence ID" value="BAD22347.1"/>
    <property type="molecule type" value="Genomic_DNA"/>
</dbReference>
<keyword evidence="2" id="KW-0732">Signal</keyword>
<evidence type="ECO:0000313" key="3">
    <source>
        <dbReference type="EMBL" id="BAD22347.1"/>
    </source>
</evidence>
<proteinExistence type="predicted"/>
<sequence length="284" mass="30434">MCRGANWTLVKWQLVACRPDLVAAAHAARGERAERQWKKRKGRCSSPRAHDGEMQRENDDNKRALSAGEGKERRGSPASWERRVPVAEWNDHVAAEGLLDLTKLVAVTVWLGCSFSGEVAIHAGSDGNGSDEGGGTRSEAAAETAAGSSFPTIMAARSSDMPERAKAAAGGRLVARRGRGILHAGAVLGRLRWPQRWQWQGRWDVERGGGRDGGRDGGGILLPHHRSGAELGHSGVEEIGHASAAAATPFPFPFLRPPRNAASIILLGVSHRLLPPTPSPSSRW</sequence>
<evidence type="ECO:0000256" key="2">
    <source>
        <dbReference type="SAM" id="SignalP"/>
    </source>
</evidence>
<feature type="region of interest" description="Disordered" evidence="1">
    <location>
        <begin position="124"/>
        <end position="150"/>
    </location>
</feature>
<feature type="compositionally biased region" description="Gly residues" evidence="1">
    <location>
        <begin position="126"/>
        <end position="136"/>
    </location>
</feature>